<proteinExistence type="predicted"/>
<evidence type="ECO:0000313" key="2">
    <source>
        <dbReference type="EMBL" id="GFD14381.1"/>
    </source>
</evidence>
<accession>A0A699TXC0</accession>
<evidence type="ECO:0000256" key="1">
    <source>
        <dbReference type="SAM" id="MobiDB-lite"/>
    </source>
</evidence>
<organism evidence="2">
    <name type="scientific">Tanacetum cinerariifolium</name>
    <name type="common">Dalmatian daisy</name>
    <name type="synonym">Chrysanthemum cinerariifolium</name>
    <dbReference type="NCBI Taxonomy" id="118510"/>
    <lineage>
        <taxon>Eukaryota</taxon>
        <taxon>Viridiplantae</taxon>
        <taxon>Streptophyta</taxon>
        <taxon>Embryophyta</taxon>
        <taxon>Tracheophyta</taxon>
        <taxon>Spermatophyta</taxon>
        <taxon>Magnoliopsida</taxon>
        <taxon>eudicotyledons</taxon>
        <taxon>Gunneridae</taxon>
        <taxon>Pentapetalae</taxon>
        <taxon>asterids</taxon>
        <taxon>campanulids</taxon>
        <taxon>Asterales</taxon>
        <taxon>Asteraceae</taxon>
        <taxon>Asteroideae</taxon>
        <taxon>Anthemideae</taxon>
        <taxon>Anthemidinae</taxon>
        <taxon>Tanacetum</taxon>
    </lineage>
</organism>
<sequence length="71" mass="7555">MSIVRGRKSVPGINSRERGNGKKDYSVFTHGNKHEKGDNIAVLDGMSILSGWKSVPGTVAVKGENGKKDAS</sequence>
<feature type="region of interest" description="Disordered" evidence="1">
    <location>
        <begin position="1"/>
        <end position="31"/>
    </location>
</feature>
<comment type="caution">
    <text evidence="2">The sequence shown here is derived from an EMBL/GenBank/DDBJ whole genome shotgun (WGS) entry which is preliminary data.</text>
</comment>
<reference evidence="2" key="1">
    <citation type="journal article" date="2019" name="Sci. Rep.">
        <title>Draft genome of Tanacetum cinerariifolium, the natural source of mosquito coil.</title>
        <authorList>
            <person name="Yamashiro T."/>
            <person name="Shiraishi A."/>
            <person name="Satake H."/>
            <person name="Nakayama K."/>
        </authorList>
    </citation>
    <scope>NUCLEOTIDE SEQUENCE</scope>
</reference>
<dbReference type="AlphaFoldDB" id="A0A699TXC0"/>
<dbReference type="EMBL" id="BKCJ011279041">
    <property type="protein sequence ID" value="GFD14381.1"/>
    <property type="molecule type" value="Genomic_DNA"/>
</dbReference>
<protein>
    <submittedName>
        <fullName evidence="2">Uncharacterized protein</fullName>
    </submittedName>
</protein>
<name>A0A699TXC0_TANCI</name>
<gene>
    <name evidence="2" type="ORF">Tci_886350</name>
</gene>
<feature type="compositionally biased region" description="Basic and acidic residues" evidence="1">
    <location>
        <begin position="15"/>
        <end position="25"/>
    </location>
</feature>